<evidence type="ECO:0000313" key="18">
    <source>
        <dbReference type="Proteomes" id="UP000188342"/>
    </source>
</evidence>
<feature type="transmembrane region" description="Helical" evidence="14">
    <location>
        <begin position="294"/>
        <end position="315"/>
    </location>
</feature>
<sequence>MTIAPEKTTVLDDTDAILGTAEAVGTSNLAHTATIDVVIPVYNEAQDLERSIRRLHHHLTSDFPHAWQITIADNASVDETWAIATRLTRQLPHVHAVHLDQKGRGRALRQVWLASTADILAYMDVDLSTDLRALLPLVSPLVSGHSDLAIGSRLASGARVVRGPKREFISRSYNLILRTSLRASFSDAQCGFKAIRRDVAQELLPLVADNNWFFDTEMLVLAQRAGLRTHEVPVDWTDDPGTTVHIVSTATEDLKGVARLMRGLTTGAIPLREMRQALHRPAAPAGTNALFGQMVRFAAVGAASTGAYFGLYLLLRLGMGPQASNLVANLVTAVANTAVNRRLTFGVTSRKGMLRDHLGGLLAFGVATGLTSGSLWLLHAGGRPGGKAMEVIVLAAASAVATTFRFVVLRRLMHHDTPRS</sequence>
<dbReference type="GO" id="GO:0000271">
    <property type="term" value="P:polysaccharide biosynthetic process"/>
    <property type="evidence" value="ECO:0007669"/>
    <property type="project" value="InterPro"/>
</dbReference>
<dbReference type="Gene3D" id="3.90.550.10">
    <property type="entry name" value="Spore Coat Polysaccharide Biosynthesis Protein SpsA, Chain A"/>
    <property type="match status" value="1"/>
</dbReference>
<feature type="transmembrane region" description="Helical" evidence="14">
    <location>
        <begin position="358"/>
        <end position="379"/>
    </location>
</feature>
<evidence type="ECO:0000256" key="2">
    <source>
        <dbReference type="ARBA" id="ARBA00004389"/>
    </source>
</evidence>
<dbReference type="Proteomes" id="UP000188342">
    <property type="component" value="Unassembled WGS sequence"/>
</dbReference>
<dbReference type="FunFam" id="3.90.550.10:FF:000131">
    <property type="entry name" value="Glycosyl transferase"/>
    <property type="match status" value="1"/>
</dbReference>
<evidence type="ECO:0000259" key="16">
    <source>
        <dbReference type="Pfam" id="PF04138"/>
    </source>
</evidence>
<dbReference type="RefSeq" id="WP_094763270.1">
    <property type="nucleotide sequence ID" value="NZ_FUKQ01000001.1"/>
</dbReference>
<evidence type="ECO:0000256" key="10">
    <source>
        <dbReference type="ARBA" id="ARBA00022968"/>
    </source>
</evidence>
<evidence type="ECO:0000259" key="15">
    <source>
        <dbReference type="Pfam" id="PF00535"/>
    </source>
</evidence>
<comment type="subcellular location">
    <subcellularLocation>
        <location evidence="2">Endoplasmic reticulum membrane</location>
        <topology evidence="2">Single-pass membrane protein</topology>
    </subcellularLocation>
    <subcellularLocation>
        <location evidence="1">Membrane</location>
        <topology evidence="1">Multi-pass membrane protein</topology>
    </subcellularLocation>
</comment>
<evidence type="ECO:0000256" key="9">
    <source>
        <dbReference type="ARBA" id="ARBA00022824"/>
    </source>
</evidence>
<dbReference type="GO" id="GO:0006487">
    <property type="term" value="P:protein N-linked glycosylation"/>
    <property type="evidence" value="ECO:0007669"/>
    <property type="project" value="TreeGrafter"/>
</dbReference>
<comment type="similarity">
    <text evidence="4">Belongs to the glycosyltransferase 2 family.</text>
</comment>
<feature type="domain" description="Glycosyltransferase 2-like" evidence="15">
    <location>
        <begin position="37"/>
        <end position="203"/>
    </location>
</feature>
<dbReference type="CDD" id="cd04188">
    <property type="entry name" value="DPG_synthase"/>
    <property type="match status" value="1"/>
</dbReference>
<evidence type="ECO:0000256" key="7">
    <source>
        <dbReference type="ARBA" id="ARBA00022679"/>
    </source>
</evidence>
<accession>A0A1R4I9R5</accession>
<protein>
    <recommendedName>
        <fullName evidence="5">dolichyl-phosphate beta-glucosyltransferase</fullName>
        <ecNumber evidence="5">2.4.1.117</ecNumber>
    </recommendedName>
</protein>
<organism evidence="17 18">
    <name type="scientific">Luteococcus japonicus LSP_Lj1</name>
    <dbReference type="NCBI Taxonomy" id="1255658"/>
    <lineage>
        <taxon>Bacteria</taxon>
        <taxon>Bacillati</taxon>
        <taxon>Actinomycetota</taxon>
        <taxon>Actinomycetes</taxon>
        <taxon>Propionibacteriales</taxon>
        <taxon>Propionibacteriaceae</taxon>
        <taxon>Luteococcus</taxon>
    </lineage>
</organism>
<keyword evidence="6" id="KW-0328">Glycosyltransferase</keyword>
<keyword evidence="7 17" id="KW-0808">Transferase</keyword>
<dbReference type="PANTHER" id="PTHR10859:SF91">
    <property type="entry name" value="DOLICHYL-PHOSPHATE BETA-GLUCOSYLTRANSFERASE"/>
    <property type="match status" value="1"/>
</dbReference>
<dbReference type="EC" id="2.4.1.117" evidence="5"/>
<evidence type="ECO:0000256" key="14">
    <source>
        <dbReference type="SAM" id="Phobius"/>
    </source>
</evidence>
<evidence type="ECO:0000256" key="8">
    <source>
        <dbReference type="ARBA" id="ARBA00022692"/>
    </source>
</evidence>
<keyword evidence="9" id="KW-0256">Endoplasmic reticulum</keyword>
<gene>
    <name evidence="17" type="ORF">FM114_00660</name>
</gene>
<dbReference type="EMBL" id="FUKQ01000001">
    <property type="protein sequence ID" value="SJN16456.1"/>
    <property type="molecule type" value="Genomic_DNA"/>
</dbReference>
<dbReference type="Pfam" id="PF04138">
    <property type="entry name" value="GtrA_DPMS_TM"/>
    <property type="match status" value="1"/>
</dbReference>
<evidence type="ECO:0000256" key="4">
    <source>
        <dbReference type="ARBA" id="ARBA00006739"/>
    </source>
</evidence>
<evidence type="ECO:0000256" key="5">
    <source>
        <dbReference type="ARBA" id="ARBA00012583"/>
    </source>
</evidence>
<feature type="transmembrane region" description="Helical" evidence="14">
    <location>
        <begin position="391"/>
        <end position="409"/>
    </location>
</feature>
<evidence type="ECO:0000256" key="11">
    <source>
        <dbReference type="ARBA" id="ARBA00022989"/>
    </source>
</evidence>
<dbReference type="AlphaFoldDB" id="A0A1R4I9R5"/>
<proteinExistence type="inferred from homology"/>
<dbReference type="InterPro" id="IPR035518">
    <property type="entry name" value="DPG_synthase"/>
</dbReference>
<evidence type="ECO:0000256" key="12">
    <source>
        <dbReference type="ARBA" id="ARBA00023136"/>
    </source>
</evidence>
<dbReference type="InterPro" id="IPR029044">
    <property type="entry name" value="Nucleotide-diphossugar_trans"/>
</dbReference>
<keyword evidence="12 14" id="KW-0472">Membrane</keyword>
<dbReference type="InterPro" id="IPR001173">
    <property type="entry name" value="Glyco_trans_2-like"/>
</dbReference>
<dbReference type="GO" id="GO:0004581">
    <property type="term" value="F:dolichyl-phosphate beta-glucosyltransferase activity"/>
    <property type="evidence" value="ECO:0007669"/>
    <property type="project" value="UniProtKB-EC"/>
</dbReference>
<name>A0A1R4I9R5_9ACTN</name>
<reference evidence="17 18" key="1">
    <citation type="submission" date="2017-02" db="EMBL/GenBank/DDBJ databases">
        <authorList>
            <person name="Peterson S.W."/>
        </authorList>
    </citation>
    <scope>NUCLEOTIDE SEQUENCE [LARGE SCALE GENOMIC DNA]</scope>
    <source>
        <strain evidence="17 18">LSP_Lj1</strain>
    </source>
</reference>
<keyword evidence="10" id="KW-0735">Signal-anchor</keyword>
<comment type="catalytic activity">
    <reaction evidence="13">
        <text>a di-trans,poly-cis-dolichyl phosphate + UDP-alpha-D-glucose = a di-trans,poly-cis-dolichyl beta-D-glucosyl phosphate + UDP</text>
        <dbReference type="Rhea" id="RHEA:15401"/>
        <dbReference type="Rhea" id="RHEA-COMP:19498"/>
        <dbReference type="Rhea" id="RHEA-COMP:19502"/>
        <dbReference type="ChEBI" id="CHEBI:57525"/>
        <dbReference type="ChEBI" id="CHEBI:57683"/>
        <dbReference type="ChEBI" id="CHEBI:58223"/>
        <dbReference type="ChEBI" id="CHEBI:58885"/>
        <dbReference type="EC" id="2.4.1.117"/>
    </reaction>
    <physiologicalReaction direction="left-to-right" evidence="13">
        <dbReference type="Rhea" id="RHEA:15402"/>
    </physiologicalReaction>
</comment>
<evidence type="ECO:0000256" key="6">
    <source>
        <dbReference type="ARBA" id="ARBA00022676"/>
    </source>
</evidence>
<evidence type="ECO:0000256" key="1">
    <source>
        <dbReference type="ARBA" id="ARBA00004141"/>
    </source>
</evidence>
<evidence type="ECO:0000256" key="3">
    <source>
        <dbReference type="ARBA" id="ARBA00004922"/>
    </source>
</evidence>
<dbReference type="Pfam" id="PF00535">
    <property type="entry name" value="Glycos_transf_2"/>
    <property type="match status" value="1"/>
</dbReference>
<keyword evidence="8 14" id="KW-0812">Transmembrane</keyword>
<keyword evidence="18" id="KW-1185">Reference proteome</keyword>
<evidence type="ECO:0000256" key="13">
    <source>
        <dbReference type="ARBA" id="ARBA00045097"/>
    </source>
</evidence>
<dbReference type="InterPro" id="IPR007267">
    <property type="entry name" value="GtrA_DPMS_TM"/>
</dbReference>
<feature type="domain" description="GtrA/DPMS transmembrane" evidence="16">
    <location>
        <begin position="296"/>
        <end position="412"/>
    </location>
</feature>
<evidence type="ECO:0000313" key="17">
    <source>
        <dbReference type="EMBL" id="SJN16456.1"/>
    </source>
</evidence>
<dbReference type="PANTHER" id="PTHR10859">
    <property type="entry name" value="GLYCOSYL TRANSFERASE"/>
    <property type="match status" value="1"/>
</dbReference>
<comment type="pathway">
    <text evidence="3">Protein modification; protein glycosylation.</text>
</comment>
<dbReference type="STRING" id="1255658.FM114_00660"/>
<dbReference type="SUPFAM" id="SSF53448">
    <property type="entry name" value="Nucleotide-diphospho-sugar transferases"/>
    <property type="match status" value="1"/>
</dbReference>
<dbReference type="OrthoDB" id="2369748at2"/>
<dbReference type="GO" id="GO:0016020">
    <property type="term" value="C:membrane"/>
    <property type="evidence" value="ECO:0007669"/>
    <property type="project" value="UniProtKB-SubCell"/>
</dbReference>
<keyword evidence="11 14" id="KW-1133">Transmembrane helix</keyword>